<evidence type="ECO:0000256" key="5">
    <source>
        <dbReference type="ARBA" id="ARBA00023110"/>
    </source>
</evidence>
<keyword evidence="4 7" id="KW-0963">Cytoplasm</keyword>
<keyword evidence="9" id="KW-1185">Reference proteome</keyword>
<comment type="similarity">
    <text evidence="3 7">Belongs to the PTPA-type PPIase family.</text>
</comment>
<dbReference type="EMBL" id="CALTRL010001889">
    <property type="protein sequence ID" value="CAH7674050.1"/>
    <property type="molecule type" value="Genomic_DNA"/>
</dbReference>
<dbReference type="Pfam" id="PF03095">
    <property type="entry name" value="PTPA"/>
    <property type="match status" value="1"/>
</dbReference>
<evidence type="ECO:0000313" key="8">
    <source>
        <dbReference type="EMBL" id="CAH7674050.1"/>
    </source>
</evidence>
<dbReference type="GO" id="GO:0000159">
    <property type="term" value="C:protein phosphatase type 2A complex"/>
    <property type="evidence" value="ECO:0007669"/>
    <property type="project" value="TreeGrafter"/>
</dbReference>
<keyword evidence="5 7" id="KW-0697">Rotamase</keyword>
<dbReference type="InterPro" id="IPR043170">
    <property type="entry name" value="PTPA_C_lid"/>
</dbReference>
<dbReference type="GO" id="GO:0003755">
    <property type="term" value="F:peptidyl-prolyl cis-trans isomerase activity"/>
    <property type="evidence" value="ECO:0007669"/>
    <property type="project" value="UniProtKB-KW"/>
</dbReference>
<dbReference type="PANTHER" id="PTHR10012:SF0">
    <property type="entry name" value="SERINE_THREONINE-PROTEIN PHOSPHATASE 2A ACTIVATOR"/>
    <property type="match status" value="1"/>
</dbReference>
<sequence>MIRSSSLIFLKLLGKPLEGTSIGPVLCSRPNVYNLFKFSNLTGQIEIFSAESILVHKFLHPDPNKSDQRNVKISIGSYVEVFTASVKYWIDEIPLDKDPQRFGNKSFRIWGNRLEREAKRLHNDLIDSYHLVIQPELLFYFRNYSGSFSRLDYGTGHEASFLAYLLILHLTRVLKNKDILSLVLVIYKQYLDICRKLQDYYRLEPAGSKGVYGLDDHFHLVYVFGSAQLLNVQTINPSQIIDKKFLETPNLSESSLFFGAIKALPSQKEPSP</sequence>
<name>A0AAV0AY24_PHAPC</name>
<gene>
    <name evidence="8" type="ORF">PPACK8108_LOCUS8952</name>
</gene>
<comment type="catalytic activity">
    <reaction evidence="1 7">
        <text>[protein]-peptidylproline (omega=180) = [protein]-peptidylproline (omega=0)</text>
        <dbReference type="Rhea" id="RHEA:16237"/>
        <dbReference type="Rhea" id="RHEA-COMP:10747"/>
        <dbReference type="Rhea" id="RHEA-COMP:10748"/>
        <dbReference type="ChEBI" id="CHEBI:83833"/>
        <dbReference type="ChEBI" id="CHEBI:83834"/>
        <dbReference type="EC" id="5.2.1.8"/>
    </reaction>
</comment>
<evidence type="ECO:0000313" key="9">
    <source>
        <dbReference type="Proteomes" id="UP001153365"/>
    </source>
</evidence>
<accession>A0AAV0AY24</accession>
<dbReference type="Proteomes" id="UP001153365">
    <property type="component" value="Unassembled WGS sequence"/>
</dbReference>
<evidence type="ECO:0000256" key="3">
    <source>
        <dbReference type="ARBA" id="ARBA00011019"/>
    </source>
</evidence>
<dbReference type="Gene3D" id="1.20.120.1150">
    <property type="match status" value="1"/>
</dbReference>
<organism evidence="8 9">
    <name type="scientific">Phakopsora pachyrhizi</name>
    <name type="common">Asian soybean rust disease fungus</name>
    <dbReference type="NCBI Taxonomy" id="170000"/>
    <lineage>
        <taxon>Eukaryota</taxon>
        <taxon>Fungi</taxon>
        <taxon>Dikarya</taxon>
        <taxon>Basidiomycota</taxon>
        <taxon>Pucciniomycotina</taxon>
        <taxon>Pucciniomycetes</taxon>
        <taxon>Pucciniales</taxon>
        <taxon>Phakopsoraceae</taxon>
        <taxon>Phakopsora</taxon>
    </lineage>
</organism>
<evidence type="ECO:0000256" key="4">
    <source>
        <dbReference type="ARBA" id="ARBA00022490"/>
    </source>
</evidence>
<dbReference type="InterPro" id="IPR004327">
    <property type="entry name" value="Phstyr_phstse_ac"/>
</dbReference>
<evidence type="ECO:0000256" key="6">
    <source>
        <dbReference type="ARBA" id="ARBA00023235"/>
    </source>
</evidence>
<dbReference type="PANTHER" id="PTHR10012">
    <property type="entry name" value="SERINE/THREONINE-PROTEIN PHOSPHATASE 2A REGULATORY SUBUNIT B"/>
    <property type="match status" value="1"/>
</dbReference>
<comment type="subcellular location">
    <subcellularLocation>
        <location evidence="2 7">Cytoplasm</location>
    </subcellularLocation>
</comment>
<comment type="caution">
    <text evidence="8">The sequence shown here is derived from an EMBL/GenBank/DDBJ whole genome shotgun (WGS) entry which is preliminary data.</text>
</comment>
<reference evidence="8" key="1">
    <citation type="submission" date="2022-06" db="EMBL/GenBank/DDBJ databases">
        <authorList>
            <consortium name="SYNGENTA / RWTH Aachen University"/>
        </authorList>
    </citation>
    <scope>NUCLEOTIDE SEQUENCE</scope>
</reference>
<dbReference type="GO" id="GO:0005737">
    <property type="term" value="C:cytoplasm"/>
    <property type="evidence" value="ECO:0007669"/>
    <property type="project" value="UniProtKB-SubCell"/>
</dbReference>
<dbReference type="GO" id="GO:0005634">
    <property type="term" value="C:nucleus"/>
    <property type="evidence" value="ECO:0007669"/>
    <property type="project" value="TreeGrafter"/>
</dbReference>
<evidence type="ECO:0000256" key="7">
    <source>
        <dbReference type="RuleBase" id="RU361210"/>
    </source>
</evidence>
<protein>
    <recommendedName>
        <fullName evidence="7">Serine/threonine-protein phosphatase 2A activator</fullName>
        <ecNumber evidence="7">5.2.1.8</ecNumber>
    </recommendedName>
    <alternativeName>
        <fullName evidence="7">Phosphotyrosyl phosphatase activator</fullName>
    </alternativeName>
</protein>
<keyword evidence="6 7" id="KW-0413">Isomerase</keyword>
<dbReference type="SUPFAM" id="SSF140984">
    <property type="entry name" value="PTPA-like"/>
    <property type="match status" value="1"/>
</dbReference>
<dbReference type="AlphaFoldDB" id="A0AAV0AY24"/>
<dbReference type="GO" id="GO:0007052">
    <property type="term" value="P:mitotic spindle organization"/>
    <property type="evidence" value="ECO:0007669"/>
    <property type="project" value="TreeGrafter"/>
</dbReference>
<evidence type="ECO:0000256" key="2">
    <source>
        <dbReference type="ARBA" id="ARBA00004496"/>
    </source>
</evidence>
<evidence type="ECO:0000256" key="1">
    <source>
        <dbReference type="ARBA" id="ARBA00000971"/>
    </source>
</evidence>
<dbReference type="EC" id="5.2.1.8" evidence="7"/>
<dbReference type="GO" id="GO:0008160">
    <property type="term" value="F:protein tyrosine phosphatase activator activity"/>
    <property type="evidence" value="ECO:0007669"/>
    <property type="project" value="TreeGrafter"/>
</dbReference>
<proteinExistence type="inferred from homology"/>
<comment type="function">
    <text evidence="7">PPIases accelerate the folding of proteins. It catalyzes the cis-trans isomerization of proline imidic peptide bonds in oligopeptides.</text>
</comment>
<dbReference type="InterPro" id="IPR037218">
    <property type="entry name" value="PTPA_sf"/>
</dbReference>